<sequence length="320" mass="37184">MNKKGKILEDTIRLIQESLISTPNTKVFQNYLIKNESGQKREIDILISSNINSFELKIAIECKNFNKKVPVKEIEAFQSKCERIKDIHKKVFVSSLGYQKDAIQAANFFGIELQTADRLDKESIRNWFNIKQIKLEILPKFDAPELIIDSTEEEIETLVFSGRIYNSKTSKNIEIQKLLIENVEKNKNSIRNSSILEWMKIDTSKKLAEFPVKFQLSFTKNYFIETDCNKRIGLFGLNSSVYVKFKEQDANIIDARELIKTEYNENIARSVTIDLDKNSKSIIILGKDNKFSFFSTDDKGNTVKLEKLFEYNPKENKFKI</sequence>
<feature type="domain" description="Restriction endonuclease type IV Mrr" evidence="1">
    <location>
        <begin position="36"/>
        <end position="119"/>
    </location>
</feature>
<keyword evidence="3" id="KW-1185">Reference proteome</keyword>
<protein>
    <recommendedName>
        <fullName evidence="1">Restriction endonuclease type IV Mrr domain-containing protein</fullName>
    </recommendedName>
</protein>
<reference evidence="3" key="1">
    <citation type="journal article" date="2019" name="Int. J. Syst. Evol. Microbiol.">
        <title>The Global Catalogue of Microorganisms (GCM) 10K type strain sequencing project: providing services to taxonomists for standard genome sequencing and annotation.</title>
        <authorList>
            <consortium name="The Broad Institute Genomics Platform"/>
            <consortium name="The Broad Institute Genome Sequencing Center for Infectious Disease"/>
            <person name="Wu L."/>
            <person name="Ma J."/>
        </authorList>
    </citation>
    <scope>NUCLEOTIDE SEQUENCE [LARGE SCALE GENOMIC DNA]</scope>
    <source>
        <strain evidence="3">CGMCC 1.15422</strain>
    </source>
</reference>
<evidence type="ECO:0000313" key="2">
    <source>
        <dbReference type="EMBL" id="GGG46698.1"/>
    </source>
</evidence>
<organism evidence="2 3">
    <name type="scientific">Christiangramia forsetii</name>
    <dbReference type="NCBI Taxonomy" id="411153"/>
    <lineage>
        <taxon>Bacteria</taxon>
        <taxon>Pseudomonadati</taxon>
        <taxon>Bacteroidota</taxon>
        <taxon>Flavobacteriia</taxon>
        <taxon>Flavobacteriales</taxon>
        <taxon>Flavobacteriaceae</taxon>
        <taxon>Christiangramia</taxon>
    </lineage>
</organism>
<gene>
    <name evidence="2" type="ORF">GCM10011532_33280</name>
</gene>
<proteinExistence type="predicted"/>
<accession>A0ABQ1WY20</accession>
<name>A0ABQ1WY20_9FLAO</name>
<dbReference type="SUPFAM" id="SSF52980">
    <property type="entry name" value="Restriction endonuclease-like"/>
    <property type="match status" value="1"/>
</dbReference>
<dbReference type="Pfam" id="PF04471">
    <property type="entry name" value="Mrr_cat"/>
    <property type="match status" value="1"/>
</dbReference>
<dbReference type="Gene3D" id="3.40.1350.10">
    <property type="match status" value="1"/>
</dbReference>
<dbReference type="InterPro" id="IPR011856">
    <property type="entry name" value="tRNA_endonuc-like_dom_sf"/>
</dbReference>
<dbReference type="EMBL" id="BMIX01000022">
    <property type="protein sequence ID" value="GGG46698.1"/>
    <property type="molecule type" value="Genomic_DNA"/>
</dbReference>
<evidence type="ECO:0000259" key="1">
    <source>
        <dbReference type="Pfam" id="PF04471"/>
    </source>
</evidence>
<dbReference type="InterPro" id="IPR007560">
    <property type="entry name" value="Restrct_endonuc_IV_Mrr"/>
</dbReference>
<dbReference type="InterPro" id="IPR011335">
    <property type="entry name" value="Restrct_endonuc-II-like"/>
</dbReference>
<evidence type="ECO:0000313" key="3">
    <source>
        <dbReference type="Proteomes" id="UP000605733"/>
    </source>
</evidence>
<dbReference type="Proteomes" id="UP000605733">
    <property type="component" value="Unassembled WGS sequence"/>
</dbReference>
<dbReference type="RefSeq" id="WP_011708792.1">
    <property type="nucleotide sequence ID" value="NZ_BMIX01000022.1"/>
</dbReference>
<comment type="caution">
    <text evidence="2">The sequence shown here is derived from an EMBL/GenBank/DDBJ whole genome shotgun (WGS) entry which is preliminary data.</text>
</comment>